<gene>
    <name evidence="4" type="ORF">FYJ82_04335</name>
    <name evidence="5" type="ORF">O6R09_01270</name>
</gene>
<reference evidence="5 7" key="2">
    <citation type="submission" date="2022-12" db="EMBL/GenBank/DDBJ databases">
        <title>Streptococcus alactolyticus LGM, complete genome.</title>
        <authorList>
            <person name="Liu Z."/>
            <person name="Mu C."/>
            <person name="Zhu W."/>
        </authorList>
    </citation>
    <scope>NUCLEOTIDE SEQUENCE [LARGE SCALE GENOMIC DNA]</scope>
    <source>
        <strain evidence="5 7">LGM</strain>
    </source>
</reference>
<evidence type="ECO:0000313" key="7">
    <source>
        <dbReference type="Proteomes" id="UP001212085"/>
    </source>
</evidence>
<dbReference type="Gene3D" id="1.10.530.10">
    <property type="match status" value="1"/>
</dbReference>
<keyword evidence="2 4" id="KW-0378">Hydrolase</keyword>
<dbReference type="RefSeq" id="WP_154454802.1">
    <property type="nucleotide sequence ID" value="NZ_BRXN01000032.1"/>
</dbReference>
<reference evidence="4 6" key="1">
    <citation type="submission" date="2019-08" db="EMBL/GenBank/DDBJ databases">
        <title>In-depth cultivation of the pig gut microbiome towards novel bacterial diversity and tailored functional studies.</title>
        <authorList>
            <person name="Wylensek D."/>
            <person name="Hitch T.C.A."/>
            <person name="Clavel T."/>
        </authorList>
    </citation>
    <scope>NUCLEOTIDE SEQUENCE [LARGE SCALE GENOMIC DNA]</scope>
    <source>
        <strain evidence="4 6">BL-178-WT-3A</strain>
    </source>
</reference>
<evidence type="ECO:0000256" key="2">
    <source>
        <dbReference type="ARBA" id="ARBA00022801"/>
    </source>
</evidence>
<comment type="similarity">
    <text evidence="1">Belongs to the glycosyl hydrolase 73 family.</text>
</comment>
<dbReference type="InterPro" id="IPR002901">
    <property type="entry name" value="MGlyc_endo_b_GlcNAc-like_dom"/>
</dbReference>
<proteinExistence type="inferred from homology"/>
<organism evidence="4 6">
    <name type="scientific">Streptococcus alactolyticus</name>
    <dbReference type="NCBI Taxonomy" id="29389"/>
    <lineage>
        <taxon>Bacteria</taxon>
        <taxon>Bacillati</taxon>
        <taxon>Bacillota</taxon>
        <taxon>Bacilli</taxon>
        <taxon>Lactobacillales</taxon>
        <taxon>Streptococcaceae</taxon>
        <taxon>Streptococcus</taxon>
    </lineage>
</organism>
<dbReference type="PRINTS" id="PR01002">
    <property type="entry name" value="FLGFLGJ"/>
</dbReference>
<dbReference type="SUPFAM" id="SSF53955">
    <property type="entry name" value="Lysozyme-like"/>
    <property type="match status" value="1"/>
</dbReference>
<evidence type="ECO:0000313" key="5">
    <source>
        <dbReference type="EMBL" id="WBB06605.1"/>
    </source>
</evidence>
<dbReference type="EMBL" id="CP114883">
    <property type="protein sequence ID" value="WBB06605.1"/>
    <property type="molecule type" value="Genomic_DNA"/>
</dbReference>
<dbReference type="SMART" id="SM00047">
    <property type="entry name" value="LYZ2"/>
    <property type="match status" value="1"/>
</dbReference>
<dbReference type="Proteomes" id="UP000471052">
    <property type="component" value="Unassembled WGS sequence"/>
</dbReference>
<dbReference type="Pfam" id="PF01832">
    <property type="entry name" value="Glucosaminidase"/>
    <property type="match status" value="1"/>
</dbReference>
<accession>A0A6N7X1Z4</accession>
<evidence type="ECO:0000259" key="3">
    <source>
        <dbReference type="SMART" id="SM00047"/>
    </source>
</evidence>
<dbReference type="Proteomes" id="UP001212085">
    <property type="component" value="Chromosome"/>
</dbReference>
<dbReference type="InterPro" id="IPR023346">
    <property type="entry name" value="Lysozyme-like_dom_sf"/>
</dbReference>
<dbReference type="AlphaFoldDB" id="A0A6N7X1Z4"/>
<dbReference type="GeneID" id="99637199"/>
<evidence type="ECO:0000313" key="6">
    <source>
        <dbReference type="Proteomes" id="UP000471052"/>
    </source>
</evidence>
<dbReference type="Gene3D" id="4.10.80.30">
    <property type="entry name" value="DNA polymerase, domain 6"/>
    <property type="match status" value="1"/>
</dbReference>
<evidence type="ECO:0000313" key="4">
    <source>
        <dbReference type="EMBL" id="MST53641.1"/>
    </source>
</evidence>
<dbReference type="EMBL" id="VUNP01000014">
    <property type="protein sequence ID" value="MST53641.1"/>
    <property type="molecule type" value="Genomic_DNA"/>
</dbReference>
<keyword evidence="7" id="KW-1185">Reference proteome</keyword>
<dbReference type="PANTHER" id="PTHR33308:SF9">
    <property type="entry name" value="PEPTIDOGLYCAN HYDROLASE FLGJ"/>
    <property type="match status" value="1"/>
</dbReference>
<name>A0A6N7X1Z4_STRAY</name>
<protein>
    <submittedName>
        <fullName evidence="5">Glucosaminidase domain-containing protein</fullName>
    </submittedName>
    <submittedName>
        <fullName evidence="4">Peptidoglycan hydrolase</fullName>
    </submittedName>
</protein>
<feature type="domain" description="Mannosyl-glycoprotein endo-beta-N-acetylglucosamidase-like" evidence="3">
    <location>
        <begin position="37"/>
        <end position="195"/>
    </location>
</feature>
<dbReference type="OrthoDB" id="977752at2"/>
<evidence type="ECO:0000256" key="1">
    <source>
        <dbReference type="ARBA" id="ARBA00010266"/>
    </source>
</evidence>
<sequence length="196" mass="22119">MSSRFSFKQFLLFIAVFLVGVVTPLYLNRSVPSSSEKMAVSYNQKAFFEEIAPTVQKVAKSYGVSPSIILAQAALESDYGSNLLAVKYHNLFAIKAQSGQKSVKLTYQTYFLNKWQTKEGRFVVYKSWTDAIYDYCDLLQSGKLHDSQSAYDILVSNKGYKKPAQALQDIGFSSDPDYATKLIKIIETYDLTKYDA</sequence>
<dbReference type="GO" id="GO:0004040">
    <property type="term" value="F:amidase activity"/>
    <property type="evidence" value="ECO:0007669"/>
    <property type="project" value="InterPro"/>
</dbReference>
<dbReference type="PANTHER" id="PTHR33308">
    <property type="entry name" value="PEPTIDOGLYCAN HYDROLASE FLGJ"/>
    <property type="match status" value="1"/>
</dbReference>
<dbReference type="InterPro" id="IPR051056">
    <property type="entry name" value="Glycosyl_Hydrolase_73"/>
</dbReference>